<evidence type="ECO:0000256" key="2">
    <source>
        <dbReference type="SAM" id="MobiDB-lite"/>
    </source>
</evidence>
<dbReference type="EMBL" id="DSYQ01000002">
    <property type="protein sequence ID" value="HGT70709.1"/>
    <property type="molecule type" value="Genomic_DNA"/>
</dbReference>
<feature type="compositionally biased region" description="Polar residues" evidence="2">
    <location>
        <begin position="84"/>
        <end position="94"/>
    </location>
</feature>
<evidence type="ECO:0000256" key="1">
    <source>
        <dbReference type="SAM" id="Coils"/>
    </source>
</evidence>
<dbReference type="NCBIfam" id="TIGR01764">
    <property type="entry name" value="excise"/>
    <property type="match status" value="1"/>
</dbReference>
<comment type="caution">
    <text evidence="4">The sequence shown here is derived from an EMBL/GenBank/DDBJ whole genome shotgun (WGS) entry which is preliminary data.</text>
</comment>
<feature type="coiled-coil region" evidence="1">
    <location>
        <begin position="141"/>
        <end position="194"/>
    </location>
</feature>
<dbReference type="InterPro" id="IPR010093">
    <property type="entry name" value="SinI_DNA-bd"/>
</dbReference>
<gene>
    <name evidence="4" type="ORF">ENT43_00425</name>
</gene>
<feature type="region of interest" description="Disordered" evidence="2">
    <location>
        <begin position="50"/>
        <end position="94"/>
    </location>
</feature>
<dbReference type="AlphaFoldDB" id="A0A7C4LZX9"/>
<dbReference type="Pfam" id="PF12728">
    <property type="entry name" value="HTH_17"/>
    <property type="match status" value="1"/>
</dbReference>
<accession>A0A7C4LZX9</accession>
<proteinExistence type="predicted"/>
<dbReference type="InterPro" id="IPR041657">
    <property type="entry name" value="HTH_17"/>
</dbReference>
<evidence type="ECO:0000313" key="4">
    <source>
        <dbReference type="EMBL" id="HGT70709.1"/>
    </source>
</evidence>
<protein>
    <submittedName>
        <fullName evidence="4">Helix-turn-helix domain-containing protein</fullName>
    </submittedName>
</protein>
<name>A0A7C4LZX9_UNCC3</name>
<evidence type="ECO:0000259" key="3">
    <source>
        <dbReference type="Pfam" id="PF12728"/>
    </source>
</evidence>
<dbReference type="GO" id="GO:0003677">
    <property type="term" value="F:DNA binding"/>
    <property type="evidence" value="ECO:0007669"/>
    <property type="project" value="InterPro"/>
</dbReference>
<dbReference type="InterPro" id="IPR009061">
    <property type="entry name" value="DNA-bd_dom_put_sf"/>
</dbReference>
<reference evidence="4" key="1">
    <citation type="journal article" date="2020" name="mSystems">
        <title>Genome- and Community-Level Interaction Insights into Carbon Utilization and Element Cycling Functions of Hydrothermarchaeota in Hydrothermal Sediment.</title>
        <authorList>
            <person name="Zhou Z."/>
            <person name="Liu Y."/>
            <person name="Xu W."/>
            <person name="Pan J."/>
            <person name="Luo Z.H."/>
            <person name="Li M."/>
        </authorList>
    </citation>
    <scope>NUCLEOTIDE SEQUENCE [LARGE SCALE GENOMIC DNA]</scope>
    <source>
        <strain evidence="4">SpSt-579</strain>
    </source>
</reference>
<feature type="domain" description="Helix-turn-helix" evidence="3">
    <location>
        <begin position="1"/>
        <end position="47"/>
    </location>
</feature>
<organism evidence="4">
    <name type="scientific">candidate division CPR3 bacterium</name>
    <dbReference type="NCBI Taxonomy" id="2268181"/>
    <lineage>
        <taxon>Bacteria</taxon>
        <taxon>Bacteria division CPR3</taxon>
    </lineage>
</organism>
<keyword evidence="1" id="KW-0175">Coiled coil</keyword>
<dbReference type="Gene3D" id="1.10.1660.10">
    <property type="match status" value="1"/>
</dbReference>
<dbReference type="SUPFAM" id="SSF46955">
    <property type="entry name" value="Putative DNA-binding domain"/>
    <property type="match status" value="1"/>
</dbReference>
<sequence>MTLSQAAQLLKVSEKSIRRYIKAGRIKAVLIKGERGNEYRINKEQLKVFNKPARGKNSHRTDNKLKKQFSPNPPKTKEEKKSKIQNNCSKPIQNNNDNINTLIAPRIDSIKEILEKKLQDNLGYLNIENQRENNIDYKLLYERLLAKYEQALIMIGSLEAQQLNIHQRPSDKKIEEMEKDLAKQEELILGLYQDLRLYKQERDVSRY</sequence>